<keyword evidence="6 12" id="KW-0732">Signal</keyword>
<feature type="compositionally biased region" description="Polar residues" evidence="11">
    <location>
        <begin position="130"/>
        <end position="139"/>
    </location>
</feature>
<keyword evidence="15" id="KW-1185">Reference proteome</keyword>
<keyword evidence="3" id="KW-0145">Chemotaxis</keyword>
<dbReference type="SMART" id="SM00199">
    <property type="entry name" value="SCY"/>
    <property type="match status" value="1"/>
</dbReference>
<dbReference type="GO" id="GO:0005615">
    <property type="term" value="C:extracellular space"/>
    <property type="evidence" value="ECO:0007669"/>
    <property type="project" value="UniProtKB-KW"/>
</dbReference>
<gene>
    <name evidence="14" type="ORF">QTO34_015157</name>
</gene>
<organism evidence="14 15">
    <name type="scientific">Cnephaeus nilssonii</name>
    <name type="common">Northern bat</name>
    <name type="synonym">Eptesicus nilssonii</name>
    <dbReference type="NCBI Taxonomy" id="3371016"/>
    <lineage>
        <taxon>Eukaryota</taxon>
        <taxon>Metazoa</taxon>
        <taxon>Chordata</taxon>
        <taxon>Craniata</taxon>
        <taxon>Vertebrata</taxon>
        <taxon>Euteleostomi</taxon>
        <taxon>Mammalia</taxon>
        <taxon>Eutheria</taxon>
        <taxon>Laurasiatheria</taxon>
        <taxon>Chiroptera</taxon>
        <taxon>Yangochiroptera</taxon>
        <taxon>Vespertilionidae</taxon>
        <taxon>Cnephaeus</taxon>
    </lineage>
</organism>
<comment type="similarity">
    <text evidence="2">Belongs to the intercrine beta (chemokine CC) family.</text>
</comment>
<evidence type="ECO:0000313" key="14">
    <source>
        <dbReference type="EMBL" id="KAK1342392.1"/>
    </source>
</evidence>
<evidence type="ECO:0000256" key="2">
    <source>
        <dbReference type="ARBA" id="ARBA00010868"/>
    </source>
</evidence>
<dbReference type="FunFam" id="2.40.50.40:FF:000026">
    <property type="entry name" value="C-C motif chemokine 25"/>
    <property type="match status" value="1"/>
</dbReference>
<dbReference type="SUPFAM" id="SSF54117">
    <property type="entry name" value="Interleukin 8-like chemokines"/>
    <property type="match status" value="1"/>
</dbReference>
<dbReference type="InterPro" id="IPR001811">
    <property type="entry name" value="Chemokine_IL8-like_dom"/>
</dbReference>
<evidence type="ECO:0000256" key="5">
    <source>
        <dbReference type="ARBA" id="ARBA00022525"/>
    </source>
</evidence>
<keyword evidence="5" id="KW-0964">Secreted</keyword>
<dbReference type="GO" id="GO:0008009">
    <property type="term" value="F:chemokine activity"/>
    <property type="evidence" value="ECO:0007669"/>
    <property type="project" value="InterPro"/>
</dbReference>
<dbReference type="GO" id="GO:0006954">
    <property type="term" value="P:inflammatory response"/>
    <property type="evidence" value="ECO:0007669"/>
    <property type="project" value="UniProtKB-KW"/>
</dbReference>
<dbReference type="PANTHER" id="PTHR12015:SF70">
    <property type="entry name" value="C-C MOTIF CHEMOKINE 25"/>
    <property type="match status" value="1"/>
</dbReference>
<feature type="compositionally biased region" description="Polar residues" evidence="11">
    <location>
        <begin position="99"/>
        <end position="108"/>
    </location>
</feature>
<evidence type="ECO:0000256" key="10">
    <source>
        <dbReference type="ARBA" id="ARBA00077260"/>
    </source>
</evidence>
<evidence type="ECO:0000256" key="11">
    <source>
        <dbReference type="SAM" id="MobiDB-lite"/>
    </source>
</evidence>
<comment type="subcellular location">
    <subcellularLocation>
        <location evidence="1">Secreted</location>
    </subcellularLocation>
</comment>
<keyword evidence="7" id="KW-1015">Disulfide bond</keyword>
<dbReference type="Pfam" id="PF00048">
    <property type="entry name" value="IL8"/>
    <property type="match status" value="1"/>
</dbReference>
<evidence type="ECO:0000256" key="9">
    <source>
        <dbReference type="ARBA" id="ARBA00070046"/>
    </source>
</evidence>
<dbReference type="Proteomes" id="UP001177744">
    <property type="component" value="Unassembled WGS sequence"/>
</dbReference>
<dbReference type="InterPro" id="IPR039809">
    <property type="entry name" value="Chemokine_b/g/d"/>
</dbReference>
<keyword evidence="4" id="KW-0202">Cytokine</keyword>
<dbReference type="InterPro" id="IPR036048">
    <property type="entry name" value="Interleukin_8-like_sf"/>
</dbReference>
<comment type="caution">
    <text evidence="14">The sequence shown here is derived from an EMBL/GenBank/DDBJ whole genome shotgun (WGS) entry which is preliminary data.</text>
</comment>
<feature type="chain" id="PRO_5041419317" description="C-C motif chemokine 25" evidence="12">
    <location>
        <begin position="24"/>
        <end position="241"/>
    </location>
</feature>
<evidence type="ECO:0000259" key="13">
    <source>
        <dbReference type="SMART" id="SM00199"/>
    </source>
</evidence>
<dbReference type="AlphaFoldDB" id="A0AA40LSI1"/>
<proteinExistence type="inferred from homology"/>
<evidence type="ECO:0000256" key="12">
    <source>
        <dbReference type="SAM" id="SignalP"/>
    </source>
</evidence>
<reference evidence="14" key="1">
    <citation type="submission" date="2023-06" db="EMBL/GenBank/DDBJ databases">
        <title>Reference genome for the Northern bat (Eptesicus nilssonii), a most northern bat species.</title>
        <authorList>
            <person name="Laine V.N."/>
            <person name="Pulliainen A.T."/>
            <person name="Lilley T.M."/>
        </authorList>
    </citation>
    <scope>NUCLEOTIDE SEQUENCE</scope>
    <source>
        <strain evidence="14">BLF_Eptnil</strain>
        <tissue evidence="14">Kidney</tissue>
    </source>
</reference>
<feature type="signal peptide" evidence="12">
    <location>
        <begin position="1"/>
        <end position="23"/>
    </location>
</feature>
<dbReference type="GO" id="GO:0030335">
    <property type="term" value="P:positive regulation of cell migration"/>
    <property type="evidence" value="ECO:0007669"/>
    <property type="project" value="TreeGrafter"/>
</dbReference>
<keyword evidence="8" id="KW-0395">Inflammatory response</keyword>
<evidence type="ECO:0000313" key="15">
    <source>
        <dbReference type="Proteomes" id="UP001177744"/>
    </source>
</evidence>
<evidence type="ECO:0000256" key="6">
    <source>
        <dbReference type="ARBA" id="ARBA00022729"/>
    </source>
</evidence>
<dbReference type="GO" id="GO:0048245">
    <property type="term" value="P:eosinophil chemotaxis"/>
    <property type="evidence" value="ECO:0007669"/>
    <property type="project" value="TreeGrafter"/>
</dbReference>
<protein>
    <recommendedName>
        <fullName evidence="9">C-C motif chemokine 25</fullName>
    </recommendedName>
    <alternativeName>
        <fullName evidence="10">Small-inducible cytokine A25</fullName>
    </alternativeName>
</protein>
<evidence type="ECO:0000256" key="8">
    <source>
        <dbReference type="ARBA" id="ARBA00023198"/>
    </source>
</evidence>
<sequence>MNLWLLACLVTCFIDTWAPAVQAQGVFEDCCLAYHPHIKKTVLRRAHSYQRQDVSGSCNLPAVIFHFPRRHKKVCGNPEAKWVQNGMKLLDNRKKHHQGTSGNLQGSHTIGKKLSSGAYRVPPGIRSSERNASLPTTANPGKDLDHVTISGLIMMRAHDEPRLGRGLITRTKEGWFCEQSHRTVRLHICRINQHKTGWSFSIVTMALQPPSCSILKPTLKLLSLSLRWFSHRCPLLLLRQL</sequence>
<evidence type="ECO:0000256" key="4">
    <source>
        <dbReference type="ARBA" id="ARBA00022514"/>
    </source>
</evidence>
<evidence type="ECO:0000256" key="7">
    <source>
        <dbReference type="ARBA" id="ARBA00023157"/>
    </source>
</evidence>
<dbReference type="Gene3D" id="2.40.50.40">
    <property type="match status" value="1"/>
</dbReference>
<evidence type="ECO:0000256" key="1">
    <source>
        <dbReference type="ARBA" id="ARBA00004613"/>
    </source>
</evidence>
<feature type="region of interest" description="Disordered" evidence="11">
    <location>
        <begin position="94"/>
        <end position="142"/>
    </location>
</feature>
<dbReference type="GO" id="GO:0070098">
    <property type="term" value="P:chemokine-mediated signaling pathway"/>
    <property type="evidence" value="ECO:0007669"/>
    <property type="project" value="TreeGrafter"/>
</dbReference>
<dbReference type="PANTHER" id="PTHR12015">
    <property type="entry name" value="SMALL INDUCIBLE CYTOKINE A"/>
    <property type="match status" value="1"/>
</dbReference>
<feature type="domain" description="Chemokine interleukin-8-like" evidence="13">
    <location>
        <begin position="27"/>
        <end position="90"/>
    </location>
</feature>
<dbReference type="EMBL" id="JAULJE010000005">
    <property type="protein sequence ID" value="KAK1342392.1"/>
    <property type="molecule type" value="Genomic_DNA"/>
</dbReference>
<accession>A0AA40LSI1</accession>
<dbReference type="GO" id="GO:0048020">
    <property type="term" value="F:CCR chemokine receptor binding"/>
    <property type="evidence" value="ECO:0007669"/>
    <property type="project" value="TreeGrafter"/>
</dbReference>
<dbReference type="GO" id="GO:0061844">
    <property type="term" value="P:antimicrobial humoral immune response mediated by antimicrobial peptide"/>
    <property type="evidence" value="ECO:0007669"/>
    <property type="project" value="TreeGrafter"/>
</dbReference>
<evidence type="ECO:0000256" key="3">
    <source>
        <dbReference type="ARBA" id="ARBA00022500"/>
    </source>
</evidence>
<name>A0AA40LSI1_CNENI</name>